<name>A0AAP2GM22_9BACT</name>
<evidence type="ECO:0000313" key="2">
    <source>
        <dbReference type="Proteomes" id="UP001319200"/>
    </source>
</evidence>
<reference evidence="1 2" key="1">
    <citation type="submission" date="2021-05" db="EMBL/GenBank/DDBJ databases">
        <title>A Polyphasic approach of four new species of the genus Ohtaekwangia: Ohtaekwangia histidinii sp. nov., Ohtaekwangia cretensis sp. nov., Ohtaekwangia indiensis sp. nov., Ohtaekwangia reichenbachii sp. nov. from diverse environment.</title>
        <authorList>
            <person name="Octaviana S."/>
        </authorList>
    </citation>
    <scope>NUCLEOTIDE SEQUENCE [LARGE SCALE GENOMIC DNA]</scope>
    <source>
        <strain evidence="1 2">PWU4</strain>
    </source>
</reference>
<proteinExistence type="predicted"/>
<sequence>MALGEHLQRQLGKRYEPSSTISMKYKGYDLSFKTDAEGNPVILFIGKADAAGMIKGERYTRTLKADSRGVIIKDHWDLKGKA</sequence>
<keyword evidence="2" id="KW-1185">Reference proteome</keyword>
<accession>A0AAP2GM22</accession>
<dbReference type="AlphaFoldDB" id="A0AAP2GM22"/>
<dbReference type="RefSeq" id="WP_254169467.1">
    <property type="nucleotide sequence ID" value="NZ_JAHESF010000048.1"/>
</dbReference>
<dbReference type="Proteomes" id="UP001319200">
    <property type="component" value="Unassembled WGS sequence"/>
</dbReference>
<dbReference type="EMBL" id="JAHESF010000048">
    <property type="protein sequence ID" value="MBT1700779.1"/>
    <property type="molecule type" value="Genomic_DNA"/>
</dbReference>
<organism evidence="1 2">
    <name type="scientific">Chryseosolibacter histidini</name>
    <dbReference type="NCBI Taxonomy" id="2782349"/>
    <lineage>
        <taxon>Bacteria</taxon>
        <taxon>Pseudomonadati</taxon>
        <taxon>Bacteroidota</taxon>
        <taxon>Cytophagia</taxon>
        <taxon>Cytophagales</taxon>
        <taxon>Chryseotaleaceae</taxon>
        <taxon>Chryseosolibacter</taxon>
    </lineage>
</organism>
<comment type="caution">
    <text evidence="1">The sequence shown here is derived from an EMBL/GenBank/DDBJ whole genome shotgun (WGS) entry which is preliminary data.</text>
</comment>
<protein>
    <submittedName>
        <fullName evidence="1">Uncharacterized protein</fullName>
    </submittedName>
</protein>
<evidence type="ECO:0000313" key="1">
    <source>
        <dbReference type="EMBL" id="MBT1700779.1"/>
    </source>
</evidence>
<gene>
    <name evidence="1" type="ORF">KK083_28065</name>
</gene>